<dbReference type="GO" id="GO:0003887">
    <property type="term" value="F:DNA-directed DNA polymerase activity"/>
    <property type="evidence" value="ECO:0007669"/>
    <property type="project" value="UniProtKB-UniRule"/>
</dbReference>
<evidence type="ECO:0000256" key="2">
    <source>
        <dbReference type="ARBA" id="ARBA00017703"/>
    </source>
</evidence>
<evidence type="ECO:0000313" key="12">
    <source>
        <dbReference type="EMBL" id="QIB64808.1"/>
    </source>
</evidence>
<dbReference type="GO" id="GO:0009360">
    <property type="term" value="C:DNA polymerase III complex"/>
    <property type="evidence" value="ECO:0007669"/>
    <property type="project" value="UniProtKB-UniRule"/>
</dbReference>
<accession>A0A6C0TYT1</accession>
<proteinExistence type="inferred from homology"/>
<dbReference type="GO" id="GO:0003677">
    <property type="term" value="F:DNA binding"/>
    <property type="evidence" value="ECO:0007669"/>
    <property type="project" value="InterPro"/>
</dbReference>
<dbReference type="Pfam" id="PF14840">
    <property type="entry name" value="DNA_pol3_delt_C"/>
    <property type="match status" value="1"/>
</dbReference>
<dbReference type="EC" id="2.7.7.7" evidence="1 9"/>
<dbReference type="Gene3D" id="1.10.8.60">
    <property type="match status" value="1"/>
</dbReference>
<protein>
    <recommendedName>
        <fullName evidence="2 9">DNA polymerase III subunit delta</fullName>
        <ecNumber evidence="1 9">2.7.7.7</ecNumber>
    </recommendedName>
</protein>
<feature type="domain" description="DNA polymerase III subunit delta C-terminal" evidence="11">
    <location>
        <begin position="215"/>
        <end position="325"/>
    </location>
</feature>
<dbReference type="PANTHER" id="PTHR34388">
    <property type="entry name" value="DNA POLYMERASE III SUBUNIT DELTA"/>
    <property type="match status" value="1"/>
</dbReference>
<evidence type="ECO:0000256" key="6">
    <source>
        <dbReference type="ARBA" id="ARBA00022932"/>
    </source>
</evidence>
<evidence type="ECO:0000313" key="13">
    <source>
        <dbReference type="Proteomes" id="UP000477680"/>
    </source>
</evidence>
<keyword evidence="4" id="KW-0548">Nucleotidyltransferase</keyword>
<dbReference type="SUPFAM" id="SSF52540">
    <property type="entry name" value="P-loop containing nucleoside triphosphate hydrolases"/>
    <property type="match status" value="1"/>
</dbReference>
<dbReference type="RefSeq" id="WP_163494058.1">
    <property type="nucleotide sequence ID" value="NZ_CP048711.1"/>
</dbReference>
<dbReference type="EMBL" id="CP048711">
    <property type="protein sequence ID" value="QIB64808.1"/>
    <property type="molecule type" value="Genomic_DNA"/>
</dbReference>
<evidence type="ECO:0000256" key="9">
    <source>
        <dbReference type="NCBIfam" id="TIGR01128"/>
    </source>
</evidence>
<dbReference type="InterPro" id="IPR032780">
    <property type="entry name" value="DNA_pol3_delt_C"/>
</dbReference>
<keyword evidence="6" id="KW-0239">DNA-directed DNA polymerase</keyword>
<organism evidence="12 13">
    <name type="scientific">Kineobactrum salinum</name>
    <dbReference type="NCBI Taxonomy" id="2708301"/>
    <lineage>
        <taxon>Bacteria</taxon>
        <taxon>Pseudomonadati</taxon>
        <taxon>Pseudomonadota</taxon>
        <taxon>Gammaproteobacteria</taxon>
        <taxon>Cellvibrionales</taxon>
        <taxon>Halieaceae</taxon>
        <taxon>Kineobactrum</taxon>
    </lineage>
</organism>
<feature type="domain" description="DNA polymerase III delta N-terminal" evidence="10">
    <location>
        <begin position="20"/>
        <end position="134"/>
    </location>
</feature>
<dbReference type="KEGG" id="kim:G3T16_04810"/>
<dbReference type="CDD" id="cd18138">
    <property type="entry name" value="HLD_clamp_pol_III_delta"/>
    <property type="match status" value="1"/>
</dbReference>
<comment type="similarity">
    <text evidence="7">Belongs to the DNA polymerase HolA subunit family.</text>
</comment>
<dbReference type="Gene3D" id="1.20.272.10">
    <property type="match status" value="1"/>
</dbReference>
<reference evidence="12 13" key="1">
    <citation type="submission" date="2020-02" db="EMBL/GenBank/DDBJ databases">
        <title>Genome sequencing for Kineobactrum sp. M2.</title>
        <authorList>
            <person name="Park S.-J."/>
        </authorList>
    </citation>
    <scope>NUCLEOTIDE SEQUENCE [LARGE SCALE GENOMIC DNA]</scope>
    <source>
        <strain evidence="12 13">M2</strain>
    </source>
</reference>
<gene>
    <name evidence="12" type="ORF">G3T16_04810</name>
</gene>
<dbReference type="PANTHER" id="PTHR34388:SF1">
    <property type="entry name" value="DNA POLYMERASE III SUBUNIT DELTA"/>
    <property type="match status" value="1"/>
</dbReference>
<dbReference type="SUPFAM" id="SSF48019">
    <property type="entry name" value="post-AAA+ oligomerization domain-like"/>
    <property type="match status" value="1"/>
</dbReference>
<dbReference type="GO" id="GO:0006261">
    <property type="term" value="P:DNA-templated DNA replication"/>
    <property type="evidence" value="ECO:0007669"/>
    <property type="project" value="TreeGrafter"/>
</dbReference>
<keyword evidence="3" id="KW-0808">Transferase</keyword>
<sequence>MQIKPPQLHQHLQQQCLPVYLISGDEPLLVQECADLVRTAARQAGCNARDIIDSSAPDFGWQSLLHSASEMSLFGDRKLVELRLPGGKPGAEGSKALCEYIERASGDDVLLVISGKIDKQSLSSKWYKTLERAGAAVQVWPVGARDLPRWLRQRLGQAGLRIDDDALELLAERLEGNLFAAVQEVEKLKLLARDQQVTLATVTTAVLDNARYNLFAMVDTALRGDAGASLRMVHGLRAEGSEVIPLLWALTRELRSLYSMRLACDEGQPITRVIGNHRVWQSRAPLVQAALQRHSSRSLGELLQLALEVDGSVKGFADGDPWDHLDRLLLGLAA</sequence>
<evidence type="ECO:0000259" key="11">
    <source>
        <dbReference type="Pfam" id="PF14840"/>
    </source>
</evidence>
<keyword evidence="5" id="KW-0235">DNA replication</keyword>
<dbReference type="InterPro" id="IPR027417">
    <property type="entry name" value="P-loop_NTPase"/>
</dbReference>
<dbReference type="Pfam" id="PF06144">
    <property type="entry name" value="DNA_pol3_delta"/>
    <property type="match status" value="1"/>
</dbReference>
<dbReference type="Gene3D" id="3.40.50.300">
    <property type="entry name" value="P-loop containing nucleotide triphosphate hydrolases"/>
    <property type="match status" value="1"/>
</dbReference>
<dbReference type="InterPro" id="IPR010372">
    <property type="entry name" value="DNA_pol3_delta_N"/>
</dbReference>
<name>A0A6C0TYT1_9GAMM</name>
<evidence type="ECO:0000256" key="3">
    <source>
        <dbReference type="ARBA" id="ARBA00022679"/>
    </source>
</evidence>
<dbReference type="InterPro" id="IPR005790">
    <property type="entry name" value="DNA_polIII_delta"/>
</dbReference>
<dbReference type="InterPro" id="IPR008921">
    <property type="entry name" value="DNA_pol3_clamp-load_cplx_C"/>
</dbReference>
<dbReference type="AlphaFoldDB" id="A0A6C0TYT1"/>
<evidence type="ECO:0000259" key="10">
    <source>
        <dbReference type="Pfam" id="PF06144"/>
    </source>
</evidence>
<comment type="catalytic activity">
    <reaction evidence="8">
        <text>DNA(n) + a 2'-deoxyribonucleoside 5'-triphosphate = DNA(n+1) + diphosphate</text>
        <dbReference type="Rhea" id="RHEA:22508"/>
        <dbReference type="Rhea" id="RHEA-COMP:17339"/>
        <dbReference type="Rhea" id="RHEA-COMP:17340"/>
        <dbReference type="ChEBI" id="CHEBI:33019"/>
        <dbReference type="ChEBI" id="CHEBI:61560"/>
        <dbReference type="ChEBI" id="CHEBI:173112"/>
        <dbReference type="EC" id="2.7.7.7"/>
    </reaction>
</comment>
<dbReference type="NCBIfam" id="TIGR01128">
    <property type="entry name" value="holA"/>
    <property type="match status" value="1"/>
</dbReference>
<evidence type="ECO:0000256" key="4">
    <source>
        <dbReference type="ARBA" id="ARBA00022695"/>
    </source>
</evidence>
<evidence type="ECO:0000256" key="5">
    <source>
        <dbReference type="ARBA" id="ARBA00022705"/>
    </source>
</evidence>
<evidence type="ECO:0000256" key="7">
    <source>
        <dbReference type="ARBA" id="ARBA00034754"/>
    </source>
</evidence>
<dbReference type="Proteomes" id="UP000477680">
    <property type="component" value="Chromosome"/>
</dbReference>
<evidence type="ECO:0000256" key="1">
    <source>
        <dbReference type="ARBA" id="ARBA00012417"/>
    </source>
</evidence>
<keyword evidence="13" id="KW-1185">Reference proteome</keyword>
<evidence type="ECO:0000256" key="8">
    <source>
        <dbReference type="ARBA" id="ARBA00049244"/>
    </source>
</evidence>